<feature type="binding site" evidence="4">
    <location>
        <position position="259"/>
    </location>
    <ligand>
        <name>Zn(2+)</name>
        <dbReference type="ChEBI" id="CHEBI:29105"/>
    </ligand>
</feature>
<proteinExistence type="inferred from homology"/>
<dbReference type="AlphaFoldDB" id="A0A9P6U8G5"/>
<feature type="active site" description="Proton acceptor" evidence="4">
    <location>
        <position position="172"/>
    </location>
</feature>
<dbReference type="GO" id="GO:0070403">
    <property type="term" value="F:NAD+ binding"/>
    <property type="evidence" value="ECO:0007669"/>
    <property type="project" value="InterPro"/>
</dbReference>
<feature type="binding site" evidence="4">
    <location>
        <position position="183"/>
    </location>
    <ligand>
        <name>Zn(2+)</name>
        <dbReference type="ChEBI" id="CHEBI:29105"/>
    </ligand>
</feature>
<evidence type="ECO:0000259" key="5">
    <source>
        <dbReference type="PROSITE" id="PS50305"/>
    </source>
</evidence>
<dbReference type="EMBL" id="JAAAJA010000058">
    <property type="protein sequence ID" value="KAG0264095.1"/>
    <property type="molecule type" value="Genomic_DNA"/>
</dbReference>
<evidence type="ECO:0000256" key="3">
    <source>
        <dbReference type="ARBA" id="ARBA00023027"/>
    </source>
</evidence>
<dbReference type="PANTHER" id="PTHR11085">
    <property type="entry name" value="NAD-DEPENDENT PROTEIN DEACYLASE SIRTUIN-5, MITOCHONDRIAL-RELATED"/>
    <property type="match status" value="1"/>
</dbReference>
<feature type="domain" description="Deacetylase sirtuin-type" evidence="5">
    <location>
        <begin position="21"/>
        <end position="358"/>
    </location>
</feature>
<dbReference type="PANTHER" id="PTHR11085:SF10">
    <property type="entry name" value="NAD-DEPENDENT PROTEIN DEACYLASE SIRTUIN-5, MITOCHONDRIAL-RELATED"/>
    <property type="match status" value="1"/>
</dbReference>
<keyword evidence="7" id="KW-1185">Reference proteome</keyword>
<dbReference type="Gene3D" id="3.40.50.1220">
    <property type="entry name" value="TPP-binding domain"/>
    <property type="match status" value="1"/>
</dbReference>
<reference evidence="6" key="1">
    <citation type="journal article" date="2020" name="Fungal Divers.">
        <title>Resolving the Mortierellaceae phylogeny through synthesis of multi-gene phylogenetics and phylogenomics.</title>
        <authorList>
            <person name="Vandepol N."/>
            <person name="Liber J."/>
            <person name="Desiro A."/>
            <person name="Na H."/>
            <person name="Kennedy M."/>
            <person name="Barry K."/>
            <person name="Grigoriev I.V."/>
            <person name="Miller A.N."/>
            <person name="O'Donnell K."/>
            <person name="Stajich J.E."/>
            <person name="Bonito G."/>
        </authorList>
    </citation>
    <scope>NUCLEOTIDE SEQUENCE</scope>
    <source>
        <strain evidence="6">KOD948</strain>
    </source>
</reference>
<dbReference type="SUPFAM" id="SSF52467">
    <property type="entry name" value="DHS-like NAD/FAD-binding domain"/>
    <property type="match status" value="1"/>
</dbReference>
<dbReference type="GO" id="GO:0046872">
    <property type="term" value="F:metal ion binding"/>
    <property type="evidence" value="ECO:0007669"/>
    <property type="project" value="UniProtKB-KW"/>
</dbReference>
<sequence>MHLRTSLSRAMTTATTTRRPEAPFAAAVQELAAFLRDGGSKIAVITGAGISTDSGIPDYRGENGTYTLNPEYKPVFYQPFVTSDEARRRYWARSFLGFPPVMTTEPNPSHYALAALQSPLLFEPPTIPASPAVGEHYKPEDEKNRGFISTLITQNVDGLHQKAGAKDTIELHGTLHQIKCMKCGHEQDRSDFQQELAGLNLEWDSVLKSQTITSLYSRMNADGDVELRTPDDQQQQQDHLGQQKKVNALDYRKFVYPTCSCCGSGQYKPSVVFFGENIPVHSKEATNQAILESNGLLVIGTSFSTHSAFRLVKLAKDAGVPIAMVNLGQTRADPLVDYRYDMGCTQLLTAVAQELEISEVPGIIKRK</sequence>
<organism evidence="6 7">
    <name type="scientific">Mortierella polycephala</name>
    <dbReference type="NCBI Taxonomy" id="41804"/>
    <lineage>
        <taxon>Eukaryota</taxon>
        <taxon>Fungi</taxon>
        <taxon>Fungi incertae sedis</taxon>
        <taxon>Mucoromycota</taxon>
        <taxon>Mortierellomycotina</taxon>
        <taxon>Mortierellomycetes</taxon>
        <taxon>Mortierellales</taxon>
        <taxon>Mortierellaceae</taxon>
        <taxon>Mortierella</taxon>
    </lineage>
</organism>
<protein>
    <submittedName>
        <fullName evidence="6">NAD-dependent protein lipoamidase sirtuin-4</fullName>
    </submittedName>
</protein>
<dbReference type="OrthoDB" id="424302at2759"/>
<dbReference type="Gene3D" id="3.30.1600.10">
    <property type="entry name" value="SIR2/SIRT2 'Small Domain"/>
    <property type="match status" value="1"/>
</dbReference>
<feature type="binding site" evidence="4">
    <location>
        <position position="180"/>
    </location>
    <ligand>
        <name>Zn(2+)</name>
        <dbReference type="ChEBI" id="CHEBI:29105"/>
    </ligand>
</feature>
<gene>
    <name evidence="6" type="primary">SIRT4</name>
    <name evidence="6" type="ORF">BG011_007490</name>
</gene>
<evidence type="ECO:0000256" key="4">
    <source>
        <dbReference type="PROSITE-ProRule" id="PRU00236"/>
    </source>
</evidence>
<dbReference type="InterPro" id="IPR026591">
    <property type="entry name" value="Sirtuin_cat_small_dom_sf"/>
</dbReference>
<keyword evidence="4" id="KW-0862">Zinc</keyword>
<name>A0A9P6U8G5_9FUNG</name>
<evidence type="ECO:0000256" key="1">
    <source>
        <dbReference type="ARBA" id="ARBA00006924"/>
    </source>
</evidence>
<comment type="similarity">
    <text evidence="1">Belongs to the sirtuin family. Class I subfamily.</text>
</comment>
<feature type="binding site" evidence="4">
    <location>
        <position position="262"/>
    </location>
    <ligand>
        <name>Zn(2+)</name>
        <dbReference type="ChEBI" id="CHEBI:29105"/>
    </ligand>
</feature>
<dbReference type="Proteomes" id="UP000726737">
    <property type="component" value="Unassembled WGS sequence"/>
</dbReference>
<comment type="caution">
    <text evidence="6">The sequence shown here is derived from an EMBL/GenBank/DDBJ whole genome shotgun (WGS) entry which is preliminary data.</text>
</comment>
<keyword evidence="3" id="KW-0520">NAD</keyword>
<dbReference type="GO" id="GO:0017136">
    <property type="term" value="F:histone deacetylase activity, NAD-dependent"/>
    <property type="evidence" value="ECO:0007669"/>
    <property type="project" value="TreeGrafter"/>
</dbReference>
<evidence type="ECO:0000313" key="6">
    <source>
        <dbReference type="EMBL" id="KAG0264095.1"/>
    </source>
</evidence>
<dbReference type="InterPro" id="IPR026590">
    <property type="entry name" value="Ssirtuin_cat_dom"/>
</dbReference>
<dbReference type="PROSITE" id="PS50305">
    <property type="entry name" value="SIRTUIN"/>
    <property type="match status" value="1"/>
</dbReference>
<keyword evidence="2" id="KW-0808">Transferase</keyword>
<evidence type="ECO:0000256" key="2">
    <source>
        <dbReference type="ARBA" id="ARBA00022679"/>
    </source>
</evidence>
<dbReference type="InterPro" id="IPR003000">
    <property type="entry name" value="Sirtuin"/>
</dbReference>
<accession>A0A9P6U8G5</accession>
<dbReference type="InterPro" id="IPR029035">
    <property type="entry name" value="DHS-like_NAD/FAD-binding_dom"/>
</dbReference>
<dbReference type="InterPro" id="IPR050134">
    <property type="entry name" value="NAD-dep_sirtuin_deacylases"/>
</dbReference>
<dbReference type="Pfam" id="PF02146">
    <property type="entry name" value="SIR2"/>
    <property type="match status" value="2"/>
</dbReference>
<evidence type="ECO:0000313" key="7">
    <source>
        <dbReference type="Proteomes" id="UP000726737"/>
    </source>
</evidence>
<keyword evidence="4" id="KW-0479">Metal-binding</keyword>